<keyword evidence="1" id="KW-0812">Transmembrane</keyword>
<protein>
    <submittedName>
        <fullName evidence="2">Uncharacterized protein</fullName>
    </submittedName>
</protein>
<organism evidence="2 3">
    <name type="scientific">Leptospira ryugenii</name>
    <dbReference type="NCBI Taxonomy" id="1917863"/>
    <lineage>
        <taxon>Bacteria</taxon>
        <taxon>Pseudomonadati</taxon>
        <taxon>Spirochaetota</taxon>
        <taxon>Spirochaetia</taxon>
        <taxon>Leptospirales</taxon>
        <taxon>Leptospiraceae</taxon>
        <taxon>Leptospira</taxon>
    </lineage>
</organism>
<proteinExistence type="predicted"/>
<dbReference type="Proteomes" id="UP000245133">
    <property type="component" value="Unassembled WGS sequence"/>
</dbReference>
<dbReference type="EMBL" id="BFBB01000005">
    <property type="protein sequence ID" value="GBF50497.1"/>
    <property type="molecule type" value="Genomic_DNA"/>
</dbReference>
<sequence>MFLSSDVVWIFPTFHGIYIFYLFLLLLAAFVYVKVMNYLNHKQEKTSTGWNDFLKYAIARKCNQAEINILHAFYDSLEPETAEYLLHPENRGKLKNALYKFFLSAPENPSEKEVELFDKLFRSSAEYRKEIQSLEDVTVGEVCALEADGREELTYVMQKTDSDVLLSAKALSKDFLEPGKKAKLYVFRPNSGGYLFPGEVTRSTEKGLIFHLTAPVEKKGEAHLMLPAKYTLIISPWPHEENEKENLLLDKNKLLLSEENIDRQIELLKRIAKEQKQGKEERFKMKETPRSFTAISERITDRGLTFEFPPTVSHDVWKHQDLWEVHFTFPDGPTVDVRGKMFPVKQKSDLYLLRFVDADESLRKLMYEEIKKRGGSRELLH</sequence>
<dbReference type="OrthoDB" id="316321at2"/>
<evidence type="ECO:0000313" key="2">
    <source>
        <dbReference type="EMBL" id="GBF50497.1"/>
    </source>
</evidence>
<reference evidence="2 3" key="1">
    <citation type="submission" date="2018-02" db="EMBL/GenBank/DDBJ databases">
        <title>Novel Leptospira species isolated from soil and water in Japan.</title>
        <authorList>
            <person name="Nakao R."/>
            <person name="Masuzawa T."/>
        </authorList>
    </citation>
    <scope>NUCLEOTIDE SEQUENCE [LARGE SCALE GENOMIC DNA]</scope>
    <source>
        <strain evidence="2 3">YH101</strain>
    </source>
</reference>
<evidence type="ECO:0000256" key="1">
    <source>
        <dbReference type="SAM" id="Phobius"/>
    </source>
</evidence>
<dbReference type="AlphaFoldDB" id="A0A2P2E0T2"/>
<accession>A0A2P2E0T2</accession>
<keyword evidence="3" id="KW-1185">Reference proteome</keyword>
<evidence type="ECO:0000313" key="3">
    <source>
        <dbReference type="Proteomes" id="UP000245133"/>
    </source>
</evidence>
<keyword evidence="1" id="KW-1133">Transmembrane helix</keyword>
<keyword evidence="1" id="KW-0472">Membrane</keyword>
<name>A0A2P2E0T2_9LEPT</name>
<comment type="caution">
    <text evidence="2">The sequence shown here is derived from an EMBL/GenBank/DDBJ whole genome shotgun (WGS) entry which is preliminary data.</text>
</comment>
<feature type="transmembrane region" description="Helical" evidence="1">
    <location>
        <begin position="12"/>
        <end position="33"/>
    </location>
</feature>
<dbReference type="RefSeq" id="WP_108976420.1">
    <property type="nucleotide sequence ID" value="NZ_BFBB01000005.1"/>
</dbReference>
<gene>
    <name evidence="2" type="ORF">LPTSP4_20230</name>
</gene>